<feature type="region of interest" description="Disordered" evidence="1">
    <location>
        <begin position="1"/>
        <end position="32"/>
    </location>
</feature>
<proteinExistence type="predicted"/>
<sequence>MYTTPTTTTTTTTPYQSKIMNSDIDDRTRAAPPSEESYLLKHENDNRNNYNSHNNANYHHSRQQPGNYYRGIGGGGGGIVNGNINENFYAGGHNNETETVQWTNKCIDLDQIIRYFRTNDYSGFDSDTKMLVNTIRDICIDTSPLDVNVVKRFDSDESLMRNYERLVRENGGSHVPQNIFVDSFVNYVLPSYAQKFYNKGGLNVSTESKAEAARQLGLAVQYQVAQAVTNSIPIPLPFTQQLANNYMTLLLKQAQIPSNIQQAVQSRKYAQLNNINDLVNLVIDNIFAGGSDYYYYVLNEKNRARIISLKENLTYLGALSETTNIFEFIAEMATRRGKHPGLFREASNIANSTSSAKQKLANAQPMYNSAQRDETWYKRSLTELAFQNEALRRFIFQQLSYKTNKQAHSNR</sequence>
<dbReference type="Proteomes" id="UP000830275">
    <property type="component" value="Segment"/>
</dbReference>
<gene>
    <name evidence="2" type="primary">gp41</name>
    <name evidence="2" type="ORF">Eudi_ORF75</name>
</gene>
<evidence type="ECO:0000256" key="1">
    <source>
        <dbReference type="SAM" id="MobiDB-lite"/>
    </source>
</evidence>
<dbReference type="Pfam" id="PF04700">
    <property type="entry name" value="Baculo_gp41"/>
    <property type="match status" value="1"/>
</dbReference>
<feature type="region of interest" description="Disordered" evidence="1">
    <location>
        <begin position="44"/>
        <end position="70"/>
    </location>
</feature>
<reference evidence="2 3" key="1">
    <citation type="journal article" date="2019" name="Viruses">
        <title>Genome Analysis of a Novel Clade II.b Alphabaculovirus Obtained from Artaxa digramma.</title>
        <authorList>
            <person name="Li J."/>
            <person name="Duan X."/>
            <person name="Wang Q."/>
            <person name="Zhang L."/>
            <person name="Deng F."/>
            <person name="Wang H."/>
            <person name="Hu Z."/>
            <person name="Wang M."/>
            <person name="Wang J."/>
        </authorList>
    </citation>
    <scope>NUCLEOTIDE SEQUENCE [LARGE SCALE GENOMIC DNA]</scope>
    <source>
        <strain evidence="2 3">424</strain>
    </source>
</reference>
<dbReference type="InterPro" id="IPR006790">
    <property type="entry name" value="Baculovirus_Gp41"/>
</dbReference>
<feature type="compositionally biased region" description="Low complexity" evidence="1">
    <location>
        <begin position="1"/>
        <end position="14"/>
    </location>
</feature>
<name>A0AAE6R6Y6_9ABAC</name>
<dbReference type="GO" id="GO:0044423">
    <property type="term" value="C:virion component"/>
    <property type="evidence" value="ECO:0007669"/>
    <property type="project" value="InterPro"/>
</dbReference>
<feature type="compositionally biased region" description="Low complexity" evidence="1">
    <location>
        <begin position="47"/>
        <end position="58"/>
    </location>
</feature>
<evidence type="ECO:0000313" key="2">
    <source>
        <dbReference type="EMBL" id="QHB21734.1"/>
    </source>
</evidence>
<dbReference type="GO" id="GO:0005198">
    <property type="term" value="F:structural molecule activity"/>
    <property type="evidence" value="ECO:0007669"/>
    <property type="project" value="InterPro"/>
</dbReference>
<evidence type="ECO:0000313" key="3">
    <source>
        <dbReference type="Proteomes" id="UP000830275"/>
    </source>
</evidence>
<protein>
    <submittedName>
        <fullName evidence="2">Gp41</fullName>
    </submittedName>
</protein>
<keyword evidence="3" id="KW-1185">Reference proteome</keyword>
<dbReference type="EMBL" id="MN233792">
    <property type="protein sequence ID" value="QHB21734.1"/>
    <property type="molecule type" value="Genomic_DNA"/>
</dbReference>
<accession>A0AAE6R6Y6</accession>
<organism evidence="2 3">
    <name type="scientific">Artaxa digramma nucleopolyhedrovirus</name>
    <dbReference type="NCBI Taxonomy" id="3070910"/>
    <lineage>
        <taxon>Viruses</taxon>
        <taxon>Viruses incertae sedis</taxon>
        <taxon>Naldaviricetes</taxon>
        <taxon>Lefavirales</taxon>
        <taxon>Baculoviridae</taxon>
        <taxon>Alphabaculovirus</taxon>
        <taxon>Alphabaculovirus ardigrammae</taxon>
    </lineage>
</organism>